<evidence type="ECO:0000313" key="2">
    <source>
        <dbReference type="EMBL" id="MPC48400.1"/>
    </source>
</evidence>
<protein>
    <submittedName>
        <fullName evidence="2">Uncharacterized protein</fullName>
    </submittedName>
</protein>
<evidence type="ECO:0000313" key="3">
    <source>
        <dbReference type="Proteomes" id="UP000324222"/>
    </source>
</evidence>
<evidence type="ECO:0000256" key="1">
    <source>
        <dbReference type="SAM" id="MobiDB-lite"/>
    </source>
</evidence>
<proteinExistence type="predicted"/>
<sequence>MEYSFLGLNVAGLQSLTTNIGGLQNVQVTIPGLAVPISLSLNVPVSSSTGVILSSPPPASCFLCRFLRVFMAEDLYGQHARPEQPTAAQESGLLMDVAASTPGS</sequence>
<comment type="caution">
    <text evidence="2">The sequence shown here is derived from an EMBL/GenBank/DDBJ whole genome shotgun (WGS) entry which is preliminary data.</text>
</comment>
<dbReference type="OrthoDB" id="1932706at2759"/>
<organism evidence="2 3">
    <name type="scientific">Portunus trituberculatus</name>
    <name type="common">Swimming crab</name>
    <name type="synonym">Neptunus trituberculatus</name>
    <dbReference type="NCBI Taxonomy" id="210409"/>
    <lineage>
        <taxon>Eukaryota</taxon>
        <taxon>Metazoa</taxon>
        <taxon>Ecdysozoa</taxon>
        <taxon>Arthropoda</taxon>
        <taxon>Crustacea</taxon>
        <taxon>Multicrustacea</taxon>
        <taxon>Malacostraca</taxon>
        <taxon>Eumalacostraca</taxon>
        <taxon>Eucarida</taxon>
        <taxon>Decapoda</taxon>
        <taxon>Pleocyemata</taxon>
        <taxon>Brachyura</taxon>
        <taxon>Eubrachyura</taxon>
        <taxon>Portunoidea</taxon>
        <taxon>Portunidae</taxon>
        <taxon>Portuninae</taxon>
        <taxon>Portunus</taxon>
    </lineage>
</organism>
<gene>
    <name evidence="2" type="ORF">E2C01_042172</name>
</gene>
<reference evidence="2 3" key="1">
    <citation type="submission" date="2019-05" db="EMBL/GenBank/DDBJ databases">
        <title>Another draft genome of Portunus trituberculatus and its Hox gene families provides insights of decapod evolution.</title>
        <authorList>
            <person name="Jeong J.-H."/>
            <person name="Song I."/>
            <person name="Kim S."/>
            <person name="Choi T."/>
            <person name="Kim D."/>
            <person name="Ryu S."/>
            <person name="Kim W."/>
        </authorList>
    </citation>
    <scope>NUCLEOTIDE SEQUENCE [LARGE SCALE GENOMIC DNA]</scope>
    <source>
        <tissue evidence="2">Muscle</tissue>
    </source>
</reference>
<feature type="region of interest" description="Disordered" evidence="1">
    <location>
        <begin position="81"/>
        <end position="104"/>
    </location>
</feature>
<dbReference type="AlphaFoldDB" id="A0A5B7FL25"/>
<keyword evidence="3" id="KW-1185">Reference proteome</keyword>
<dbReference type="Proteomes" id="UP000324222">
    <property type="component" value="Unassembled WGS sequence"/>
</dbReference>
<dbReference type="EMBL" id="VSRR010008264">
    <property type="protein sequence ID" value="MPC48400.1"/>
    <property type="molecule type" value="Genomic_DNA"/>
</dbReference>
<accession>A0A5B7FL25</accession>
<name>A0A5B7FL25_PORTR</name>